<dbReference type="PANTHER" id="PTHR47089:SF1">
    <property type="entry name" value="GUANOSINE ABC TRANSPORTER PERMEASE PROTEIN NUPP"/>
    <property type="match status" value="1"/>
</dbReference>
<feature type="transmembrane region" description="Helical" evidence="6">
    <location>
        <begin position="135"/>
        <end position="153"/>
    </location>
</feature>
<evidence type="ECO:0000256" key="1">
    <source>
        <dbReference type="ARBA" id="ARBA00004651"/>
    </source>
</evidence>
<sequence length="347" mass="36341">MKRALIPILAFLSAIAAIIVVLSLSSPRPVDSLQAFFAGPFSSPWHLGVLLDRTALLLLAALGASAALKAGAFNLGGEAQIYAPALLTAALLAPGGNPDFARLMPAAAFAAAIGLGALLGGIPGILRARRGTSELLTSFLLSAAVVPVVDYLIQGPLRDPERNLLATRAIARQWRVGDLLPGLQANIFLPFSLLLAALLFFFLRNTAPGFRYRLTGTAPEFSRSLGYPARLIPAAGMALSGAFHGAAGFAAVTGTWFMCHTGLTAGMGWSALAVALIARANPLAAAAAAFLYAWLETASETALLSSRFSFDSASLVQGLIFLVVSARTLKLPSFFREFKPKKARAHD</sequence>
<gene>
    <name evidence="7" type="ORF">K7J14_12265</name>
</gene>
<comment type="subcellular location">
    <subcellularLocation>
        <location evidence="1">Cell membrane</location>
        <topology evidence="1">Multi-pass membrane protein</topology>
    </subcellularLocation>
</comment>
<evidence type="ECO:0000256" key="2">
    <source>
        <dbReference type="ARBA" id="ARBA00022475"/>
    </source>
</evidence>
<keyword evidence="3 6" id="KW-0812">Transmembrane</keyword>
<evidence type="ECO:0000256" key="5">
    <source>
        <dbReference type="ARBA" id="ARBA00023136"/>
    </source>
</evidence>
<feature type="transmembrane region" description="Helical" evidence="6">
    <location>
        <begin position="47"/>
        <end position="68"/>
    </location>
</feature>
<evidence type="ECO:0000256" key="3">
    <source>
        <dbReference type="ARBA" id="ARBA00022692"/>
    </source>
</evidence>
<keyword evidence="8" id="KW-1185">Reference proteome</keyword>
<dbReference type="GO" id="GO:0005886">
    <property type="term" value="C:plasma membrane"/>
    <property type="evidence" value="ECO:0007669"/>
    <property type="project" value="UniProtKB-SubCell"/>
</dbReference>
<evidence type="ECO:0000313" key="7">
    <source>
        <dbReference type="EMBL" id="MCD1655469.1"/>
    </source>
</evidence>
<accession>A0AAE3JM77</accession>
<organism evidence="7 8">
    <name type="scientific">Teretinema zuelzerae</name>
    <dbReference type="NCBI Taxonomy" id="156"/>
    <lineage>
        <taxon>Bacteria</taxon>
        <taxon>Pseudomonadati</taxon>
        <taxon>Spirochaetota</taxon>
        <taxon>Spirochaetia</taxon>
        <taxon>Spirochaetales</taxon>
        <taxon>Treponemataceae</taxon>
        <taxon>Teretinema</taxon>
    </lineage>
</organism>
<dbReference type="RefSeq" id="WP_230756688.1">
    <property type="nucleotide sequence ID" value="NZ_JAINWA010000003.1"/>
</dbReference>
<dbReference type="AlphaFoldDB" id="A0AAE3JM77"/>
<name>A0AAE3JM77_9SPIR</name>
<evidence type="ECO:0000313" key="8">
    <source>
        <dbReference type="Proteomes" id="UP001198163"/>
    </source>
</evidence>
<feature type="transmembrane region" description="Helical" evidence="6">
    <location>
        <begin position="103"/>
        <end position="123"/>
    </location>
</feature>
<dbReference type="Proteomes" id="UP001198163">
    <property type="component" value="Unassembled WGS sequence"/>
</dbReference>
<evidence type="ECO:0000256" key="6">
    <source>
        <dbReference type="SAM" id="Phobius"/>
    </source>
</evidence>
<feature type="transmembrane region" description="Helical" evidence="6">
    <location>
        <begin position="183"/>
        <end position="203"/>
    </location>
</feature>
<protein>
    <submittedName>
        <fullName evidence="7">ABC transporter permease</fullName>
    </submittedName>
</protein>
<dbReference type="GO" id="GO:0022857">
    <property type="term" value="F:transmembrane transporter activity"/>
    <property type="evidence" value="ECO:0007669"/>
    <property type="project" value="InterPro"/>
</dbReference>
<dbReference type="EMBL" id="JAINWA010000003">
    <property type="protein sequence ID" value="MCD1655469.1"/>
    <property type="molecule type" value="Genomic_DNA"/>
</dbReference>
<dbReference type="PANTHER" id="PTHR47089">
    <property type="entry name" value="ABC TRANSPORTER, PERMEASE PROTEIN"/>
    <property type="match status" value="1"/>
</dbReference>
<feature type="transmembrane region" description="Helical" evidence="6">
    <location>
        <begin position="80"/>
        <end position="97"/>
    </location>
</feature>
<dbReference type="Pfam" id="PF02653">
    <property type="entry name" value="BPD_transp_2"/>
    <property type="match status" value="1"/>
</dbReference>
<comment type="caution">
    <text evidence="7">The sequence shown here is derived from an EMBL/GenBank/DDBJ whole genome shotgun (WGS) entry which is preliminary data.</text>
</comment>
<dbReference type="InterPro" id="IPR001851">
    <property type="entry name" value="ABC_transp_permease"/>
</dbReference>
<keyword evidence="4 6" id="KW-1133">Transmembrane helix</keyword>
<keyword evidence="5 6" id="KW-0472">Membrane</keyword>
<reference evidence="7" key="1">
    <citation type="submission" date="2021-08" db="EMBL/GenBank/DDBJ databases">
        <title>Comparative analyses of Brucepasteria parasyntrophica and Teretinema zuelzerae.</title>
        <authorList>
            <person name="Song Y."/>
            <person name="Brune A."/>
        </authorList>
    </citation>
    <scope>NUCLEOTIDE SEQUENCE</scope>
    <source>
        <strain evidence="7">DSM 1903</strain>
    </source>
</reference>
<evidence type="ECO:0000256" key="4">
    <source>
        <dbReference type="ARBA" id="ARBA00022989"/>
    </source>
</evidence>
<feature type="transmembrane region" description="Helical" evidence="6">
    <location>
        <begin position="271"/>
        <end position="295"/>
    </location>
</feature>
<proteinExistence type="predicted"/>
<keyword evidence="2" id="KW-1003">Cell membrane</keyword>